<dbReference type="RefSeq" id="WP_066669348.1">
    <property type="nucleotide sequence ID" value="NZ_CP016171.1"/>
</dbReference>
<evidence type="ECO:0000313" key="2">
    <source>
        <dbReference type="EMBL" id="ANN71784.1"/>
    </source>
</evidence>
<dbReference type="PANTHER" id="PTHR22946:SF12">
    <property type="entry name" value="CONIDIAL PIGMENT BIOSYNTHESIS PROTEIN AYG1 (AFU_ORTHOLOGUE AFUA_2G17550)"/>
    <property type="match status" value="1"/>
</dbReference>
<name>A0A193FXP6_9BORD</name>
<dbReference type="STRING" id="463025.BAU08_11025"/>
<sequence length="380" mass="42951">MSHWFEYFPGHHMWSQGMMFGIEMAGWGAASISEIDQIGQKLKGHEGDNERWWREWVDMARRIEGFGDAEETRGHRLTSGAYYLRAAVYYFCGERFIAPSERKWQTYRDCLRCFAKGLERRFPSISRADVPYEGTTLPAWWLRADVQGPAPTVVMFDGLDNAKEMSVLFGGIEIAKRGIHVLAIDGPGQGEALRLQGIPSRYDYEVPAGAAYDWVAARPEVDPARVAVMGFSMGGYYAPRAAAKDHRFAACVAWGGHFDYHEAWVRRRRIMESGGTKISAPNFQLPWVLGMPDMDACMKKLENYRLKDVARDLMCPFFCLHGENDTIVPVEFAQRLIEAVGAKNKTLRILTAHEGGSEHCQEDNRQVGANIVADWLADNL</sequence>
<organism evidence="2 3">
    <name type="scientific">Bordetella bronchialis</name>
    <dbReference type="NCBI Taxonomy" id="463025"/>
    <lineage>
        <taxon>Bacteria</taxon>
        <taxon>Pseudomonadati</taxon>
        <taxon>Pseudomonadota</taxon>
        <taxon>Betaproteobacteria</taxon>
        <taxon>Burkholderiales</taxon>
        <taxon>Alcaligenaceae</taxon>
        <taxon>Bordetella</taxon>
    </lineage>
</organism>
<dbReference type="AlphaFoldDB" id="A0A193FXP6"/>
<dbReference type="Gene3D" id="3.40.50.1820">
    <property type="entry name" value="alpha/beta hydrolase"/>
    <property type="match status" value="1"/>
</dbReference>
<dbReference type="Pfam" id="PF00326">
    <property type="entry name" value="Peptidase_S9"/>
    <property type="match status" value="1"/>
</dbReference>
<gene>
    <name evidence="2" type="ORF">BAU08_11025</name>
</gene>
<dbReference type="SUPFAM" id="SSF53474">
    <property type="entry name" value="alpha/beta-Hydrolases"/>
    <property type="match status" value="1"/>
</dbReference>
<feature type="domain" description="Peptidase S9 prolyl oligopeptidase catalytic" evidence="1">
    <location>
        <begin position="176"/>
        <end position="378"/>
    </location>
</feature>
<dbReference type="PANTHER" id="PTHR22946">
    <property type="entry name" value="DIENELACTONE HYDROLASE DOMAIN-CONTAINING PROTEIN-RELATED"/>
    <property type="match status" value="1"/>
</dbReference>
<protein>
    <recommendedName>
        <fullName evidence="1">Peptidase S9 prolyl oligopeptidase catalytic domain-containing protein</fullName>
    </recommendedName>
</protein>
<dbReference type="InterPro" id="IPR029058">
    <property type="entry name" value="AB_hydrolase_fold"/>
</dbReference>
<dbReference type="Proteomes" id="UP000092213">
    <property type="component" value="Chromosome"/>
</dbReference>
<dbReference type="InterPro" id="IPR050261">
    <property type="entry name" value="FrsA_esterase"/>
</dbReference>
<dbReference type="EMBL" id="CP016171">
    <property type="protein sequence ID" value="ANN71784.1"/>
    <property type="molecule type" value="Genomic_DNA"/>
</dbReference>
<dbReference type="GO" id="GO:0008236">
    <property type="term" value="F:serine-type peptidase activity"/>
    <property type="evidence" value="ECO:0007669"/>
    <property type="project" value="InterPro"/>
</dbReference>
<reference evidence="2 3" key="1">
    <citation type="submission" date="2016-06" db="EMBL/GenBank/DDBJ databases">
        <title>Complete genome sequences of Bordetella bronchialis and Bordetella flabilis.</title>
        <authorList>
            <person name="LiPuma J.J."/>
            <person name="Spilker T."/>
        </authorList>
    </citation>
    <scope>NUCLEOTIDE SEQUENCE [LARGE SCALE GENOMIC DNA]</scope>
    <source>
        <strain evidence="2 3">AU17976</strain>
    </source>
</reference>
<evidence type="ECO:0000259" key="1">
    <source>
        <dbReference type="Pfam" id="PF00326"/>
    </source>
</evidence>
<dbReference type="Gene3D" id="1.20.1440.110">
    <property type="entry name" value="acylaminoacyl peptidase"/>
    <property type="match status" value="1"/>
</dbReference>
<proteinExistence type="predicted"/>
<dbReference type="GO" id="GO:0006508">
    <property type="term" value="P:proteolysis"/>
    <property type="evidence" value="ECO:0007669"/>
    <property type="project" value="InterPro"/>
</dbReference>
<accession>A0A193FXP6</accession>
<dbReference type="InterPro" id="IPR001375">
    <property type="entry name" value="Peptidase_S9_cat"/>
</dbReference>
<evidence type="ECO:0000313" key="3">
    <source>
        <dbReference type="Proteomes" id="UP000092213"/>
    </source>
</evidence>